<dbReference type="AlphaFoldDB" id="A0A099GGJ8"/>
<accession>A0A099GGJ8</accession>
<name>A0A099GGJ8_9RHOB</name>
<gene>
    <name evidence="1" type="ORF">IX56_11115</name>
</gene>
<reference evidence="1 2" key="2">
    <citation type="submission" date="2014-10" db="EMBL/GenBank/DDBJ databases">
        <title>Paracoccus sanguinis sp. nov., isolated from clinical specimens of New York State patients.</title>
        <authorList>
            <person name="Mingle L.A."/>
            <person name="Cole J.A."/>
            <person name="Lapierre P."/>
            <person name="Musser K.A."/>
        </authorList>
    </citation>
    <scope>NUCLEOTIDE SEQUENCE [LARGE SCALE GENOMIC DNA]</scope>
    <source>
        <strain evidence="1 2">5503</strain>
    </source>
</reference>
<dbReference type="RefSeq" id="WP_036710250.1">
    <property type="nucleotide sequence ID" value="NZ_CP051542.1"/>
</dbReference>
<dbReference type="EMBL" id="JRKQ01000057">
    <property type="protein sequence ID" value="KGJ21945.1"/>
    <property type="molecule type" value="Genomic_DNA"/>
</dbReference>
<evidence type="ECO:0000313" key="2">
    <source>
        <dbReference type="Proteomes" id="UP000029858"/>
    </source>
</evidence>
<reference evidence="1 2" key="1">
    <citation type="submission" date="2014-09" db="EMBL/GenBank/DDBJ databases">
        <authorList>
            <person name="McGinnis J.M."/>
            <person name="Wolfgang W.J."/>
        </authorList>
    </citation>
    <scope>NUCLEOTIDE SEQUENCE [LARGE SCALE GENOMIC DNA]</scope>
    <source>
        <strain evidence="1 2">5503</strain>
    </source>
</reference>
<sequence>MRDILRIAAPFTLWIVAFSAIYGLEGLVCSRHGAHLDAATGRLMLLAAWGVAIAGHLLLAHAYRGPLGGDTRFHRLVAMTLALAALAATVWTLMPVATMSMCL</sequence>
<evidence type="ECO:0000313" key="1">
    <source>
        <dbReference type="EMBL" id="KGJ21945.1"/>
    </source>
</evidence>
<organism evidence="1 2">
    <name type="scientific">Paracoccus sanguinis</name>
    <dbReference type="NCBI Taxonomy" id="1545044"/>
    <lineage>
        <taxon>Bacteria</taxon>
        <taxon>Pseudomonadati</taxon>
        <taxon>Pseudomonadota</taxon>
        <taxon>Alphaproteobacteria</taxon>
        <taxon>Rhodobacterales</taxon>
        <taxon>Paracoccaceae</taxon>
        <taxon>Paracoccus</taxon>
    </lineage>
</organism>
<proteinExistence type="predicted"/>
<protein>
    <submittedName>
        <fullName evidence="1">Uncharacterized protein</fullName>
    </submittedName>
</protein>
<dbReference type="Proteomes" id="UP000029858">
    <property type="component" value="Unassembled WGS sequence"/>
</dbReference>
<comment type="caution">
    <text evidence="1">The sequence shown here is derived from an EMBL/GenBank/DDBJ whole genome shotgun (WGS) entry which is preliminary data.</text>
</comment>